<evidence type="ECO:0000313" key="4">
    <source>
        <dbReference type="Proteomes" id="UP001164929"/>
    </source>
</evidence>
<sequence length="409" mass="47027">MGHPPPRNPHPTTSTEDASTAGTESEPESKTSAVDRFHRKSPQQQQLHNPPWPTTLPLTLFPTTRKLLQSKRKQNQRILPYTITEWSGPPCHKFSLEILKDGLHYRPIRIVSKGLTCLGRVELLAISFSSSLPISRFHAVLQFKRNGDAYLYDLGSTHGTFVNKQVEKGVYVALHVGEVIRFGLDASIVLMYHVLLEADRKSLRNAKIRQEMQASGKPRFNEARLEASLDDGISWGMGDDCDEVTWQNLHRTAYRERRSKPRDKVIKRTEKIAPMKKEIDAIRAKDIATRWINTRYWKNWKTWEETLNESIRESIGARFWKDISRLRKRNSRRLMRIFHETAVENGAGDALDTYMSGLLTHQEMLARERDSKVQIMKPDKAEVPVSATKANHPQNQRKVVHRETGPMSP</sequence>
<dbReference type="SUPFAM" id="SSF49879">
    <property type="entry name" value="SMAD/FHA domain"/>
    <property type="match status" value="1"/>
</dbReference>
<comment type="caution">
    <text evidence="3">The sequence shown here is derived from an EMBL/GenBank/DDBJ whole genome shotgun (WGS) entry which is preliminary data.</text>
</comment>
<dbReference type="EMBL" id="JAQIZT010000004">
    <property type="protein sequence ID" value="KAJ7002382.1"/>
    <property type="molecule type" value="Genomic_DNA"/>
</dbReference>
<name>A0AAD6R654_9ROSI</name>
<organism evidence="3 4">
    <name type="scientific">Populus alba x Populus x berolinensis</name>
    <dbReference type="NCBI Taxonomy" id="444605"/>
    <lineage>
        <taxon>Eukaryota</taxon>
        <taxon>Viridiplantae</taxon>
        <taxon>Streptophyta</taxon>
        <taxon>Embryophyta</taxon>
        <taxon>Tracheophyta</taxon>
        <taxon>Spermatophyta</taxon>
        <taxon>Magnoliopsida</taxon>
        <taxon>eudicotyledons</taxon>
        <taxon>Gunneridae</taxon>
        <taxon>Pentapetalae</taxon>
        <taxon>rosids</taxon>
        <taxon>fabids</taxon>
        <taxon>Malpighiales</taxon>
        <taxon>Salicaceae</taxon>
        <taxon>Saliceae</taxon>
        <taxon>Populus</taxon>
    </lineage>
</organism>
<keyword evidence="4" id="KW-1185">Reference proteome</keyword>
<dbReference type="InterPro" id="IPR050923">
    <property type="entry name" value="Cell_Proc_Reg/RNA_Proc"/>
</dbReference>
<evidence type="ECO:0000313" key="3">
    <source>
        <dbReference type="EMBL" id="KAJ7002382.1"/>
    </source>
</evidence>
<accession>A0AAD6R654</accession>
<dbReference type="AlphaFoldDB" id="A0AAD6R654"/>
<feature type="region of interest" description="Disordered" evidence="1">
    <location>
        <begin position="1"/>
        <end position="55"/>
    </location>
</feature>
<reference evidence="3 4" key="1">
    <citation type="journal article" date="2023" name="Mol. Ecol. Resour.">
        <title>Chromosome-level genome assembly of a triploid poplar Populus alba 'Berolinensis'.</title>
        <authorList>
            <person name="Chen S."/>
            <person name="Yu Y."/>
            <person name="Wang X."/>
            <person name="Wang S."/>
            <person name="Zhang T."/>
            <person name="Zhou Y."/>
            <person name="He R."/>
            <person name="Meng N."/>
            <person name="Wang Y."/>
            <person name="Liu W."/>
            <person name="Liu Z."/>
            <person name="Liu J."/>
            <person name="Guo Q."/>
            <person name="Huang H."/>
            <person name="Sederoff R.R."/>
            <person name="Wang G."/>
            <person name="Qu G."/>
            <person name="Chen S."/>
        </authorList>
    </citation>
    <scope>NUCLEOTIDE SEQUENCE [LARGE SCALE GENOMIC DNA]</scope>
    <source>
        <strain evidence="3">SC-2020</strain>
    </source>
</reference>
<dbReference type="SMART" id="SM00240">
    <property type="entry name" value="FHA"/>
    <property type="match status" value="1"/>
</dbReference>
<evidence type="ECO:0000259" key="2">
    <source>
        <dbReference type="PROSITE" id="PS50006"/>
    </source>
</evidence>
<feature type="region of interest" description="Disordered" evidence="1">
    <location>
        <begin position="381"/>
        <end position="409"/>
    </location>
</feature>
<dbReference type="InterPro" id="IPR008984">
    <property type="entry name" value="SMAD_FHA_dom_sf"/>
</dbReference>
<dbReference type="Gene3D" id="2.60.200.20">
    <property type="match status" value="1"/>
</dbReference>
<feature type="compositionally biased region" description="Polar residues" evidence="1">
    <location>
        <begin position="10"/>
        <end position="23"/>
    </location>
</feature>
<dbReference type="Proteomes" id="UP001164929">
    <property type="component" value="Chromosome 4"/>
</dbReference>
<dbReference type="PROSITE" id="PS50006">
    <property type="entry name" value="FHA_DOMAIN"/>
    <property type="match status" value="1"/>
</dbReference>
<protein>
    <recommendedName>
        <fullName evidence="2">FHA domain-containing protein</fullName>
    </recommendedName>
</protein>
<feature type="domain" description="FHA" evidence="2">
    <location>
        <begin position="116"/>
        <end position="167"/>
    </location>
</feature>
<feature type="compositionally biased region" description="Polar residues" evidence="1">
    <location>
        <begin position="388"/>
        <end position="397"/>
    </location>
</feature>
<proteinExistence type="predicted"/>
<feature type="compositionally biased region" description="Basic and acidic residues" evidence="1">
    <location>
        <begin position="27"/>
        <end position="36"/>
    </location>
</feature>
<gene>
    <name evidence="3" type="ORF">NC653_012440</name>
</gene>
<dbReference type="PANTHER" id="PTHR23308">
    <property type="entry name" value="NUCLEAR INHIBITOR OF PROTEIN PHOSPHATASE-1"/>
    <property type="match status" value="1"/>
</dbReference>
<evidence type="ECO:0000256" key="1">
    <source>
        <dbReference type="SAM" id="MobiDB-lite"/>
    </source>
</evidence>
<dbReference type="InterPro" id="IPR000253">
    <property type="entry name" value="FHA_dom"/>
</dbReference>
<dbReference type="Pfam" id="PF00498">
    <property type="entry name" value="FHA"/>
    <property type="match status" value="1"/>
</dbReference>